<name>A0A9P5Y1W6_9AGAR</name>
<protein>
    <submittedName>
        <fullName evidence="1">Uncharacterized protein</fullName>
    </submittedName>
</protein>
<evidence type="ECO:0000313" key="1">
    <source>
        <dbReference type="EMBL" id="KAF9461778.1"/>
    </source>
</evidence>
<keyword evidence="2" id="KW-1185">Reference proteome</keyword>
<evidence type="ECO:0000313" key="2">
    <source>
        <dbReference type="Proteomes" id="UP000807353"/>
    </source>
</evidence>
<dbReference type="AlphaFoldDB" id="A0A9P5Y1W6"/>
<accession>A0A9P5Y1W6</accession>
<proteinExistence type="predicted"/>
<dbReference type="Proteomes" id="UP000807353">
    <property type="component" value="Unassembled WGS sequence"/>
</dbReference>
<sequence length="615" mass="66466">MTAELKLSEDIRNQTYAERVQNGILSLLFDVAPKSLLVSSVTLGSLDLNNLTLENPIVQRSLVEFFSKLSSNTFVKKAILGVVDITTELKLSGSIENGIRYQTHSEKVQNTVLSLLFDIAPKTLLISNLTTSSLDVNSLTLDHPIVQRGLVDFFTKLASNKFVKTAIYGAVNFTAEVKLSGGVENGIRNQAYTEKVQNAILSLLLNIAPKHLLAPNVTPTGVYGTLHGALDLNNITLDHPVVQRGLVDFFTKLSSNKFVKKAIFGAVNVTAELKLSEDIRNQTHAEKVQNGILYLLFNIAPKSLLVPNVATNGASSTLYAALDPNNLTLDHPVVQRGLTDFFTKLTSNQIVKKAILGAVNITAELGVSGDIKNGIRDQTYAEKVQNGILSLLLGIAPKTLLAPNVVSSGALNLDSLTLDHPIVQRGLAEFFTKLASNQFVRKAILGAVNITAESKLSGNTEIGIQTQTYAEKVQDRIFSLLFNIAPKHLLTPNLTALGISGTLHAALDLNNLSLENSIVQRGLLDFFTRLASNAFVRKAILVAVDVTAELEQPKVAENGSFGLDVDTISGHQLARLVSLILADRGFNDGVSAMSLGKVHKAEEYTITVARKGEYV</sequence>
<comment type="caution">
    <text evidence="1">The sequence shown here is derived from an EMBL/GenBank/DDBJ whole genome shotgun (WGS) entry which is preliminary data.</text>
</comment>
<organism evidence="1 2">
    <name type="scientific">Collybia nuda</name>
    <dbReference type="NCBI Taxonomy" id="64659"/>
    <lineage>
        <taxon>Eukaryota</taxon>
        <taxon>Fungi</taxon>
        <taxon>Dikarya</taxon>
        <taxon>Basidiomycota</taxon>
        <taxon>Agaricomycotina</taxon>
        <taxon>Agaricomycetes</taxon>
        <taxon>Agaricomycetidae</taxon>
        <taxon>Agaricales</taxon>
        <taxon>Tricholomatineae</taxon>
        <taxon>Clitocybaceae</taxon>
        <taxon>Collybia</taxon>
    </lineage>
</organism>
<gene>
    <name evidence="1" type="ORF">BDZ94DRAFT_1262974</name>
</gene>
<dbReference type="EMBL" id="MU150279">
    <property type="protein sequence ID" value="KAF9461778.1"/>
    <property type="molecule type" value="Genomic_DNA"/>
</dbReference>
<reference evidence="1" key="1">
    <citation type="submission" date="2020-11" db="EMBL/GenBank/DDBJ databases">
        <authorList>
            <consortium name="DOE Joint Genome Institute"/>
            <person name="Ahrendt S."/>
            <person name="Riley R."/>
            <person name="Andreopoulos W."/>
            <person name="Labutti K."/>
            <person name="Pangilinan J."/>
            <person name="Ruiz-Duenas F.J."/>
            <person name="Barrasa J.M."/>
            <person name="Sanchez-Garcia M."/>
            <person name="Camarero S."/>
            <person name="Miyauchi S."/>
            <person name="Serrano A."/>
            <person name="Linde D."/>
            <person name="Babiker R."/>
            <person name="Drula E."/>
            <person name="Ayuso-Fernandez I."/>
            <person name="Pacheco R."/>
            <person name="Padilla G."/>
            <person name="Ferreira P."/>
            <person name="Barriuso J."/>
            <person name="Kellner H."/>
            <person name="Castanera R."/>
            <person name="Alfaro M."/>
            <person name="Ramirez L."/>
            <person name="Pisabarro A.G."/>
            <person name="Kuo A."/>
            <person name="Tritt A."/>
            <person name="Lipzen A."/>
            <person name="He G."/>
            <person name="Yan M."/>
            <person name="Ng V."/>
            <person name="Cullen D."/>
            <person name="Martin F."/>
            <person name="Rosso M.-N."/>
            <person name="Henrissat B."/>
            <person name="Hibbett D."/>
            <person name="Martinez A.T."/>
            <person name="Grigoriev I.V."/>
        </authorList>
    </citation>
    <scope>NUCLEOTIDE SEQUENCE</scope>
    <source>
        <strain evidence="1">CBS 247.69</strain>
    </source>
</reference>